<sequence>MPFQTESGTVATMDSTSTPPRPTVNPHGYSDNPDEEPSPRQTSTDDEEEPSYHSQRQLLPGNSNSNSYSNSSKGGRSSVVLMKKSTLFFFALLLLAFVVAFGYFFTEWMFHRDMLSGGNRDKANCFLEDEVECPFTQEDVDDLSAEIDRLEDLNKQLADQMDDYEDLTNRLNQSVAELKRQNDILSDSNDKYEDLNDQLNDTVAELKQQNQFLKEQVDTFSDLNQDLNSTVIDLKEEVDRLEGQVTNFTKENDRLEDLVGSLSNETDTLTELSNVLQENVDRLKGEVGNLKTENGRLESSIDNLKTVISFWDDVVGNYDNTYEEMAAFLAQQITTNRNLVLEALENTYHQRVADWDCGLRAQYALEPFAQDDSITIPNDKYNEVMDFVNGRVLSDLCLSRSNFESYVTSRYPSGGISIDRLVTAVRRYTWDAIDHYFPEKGEQGLTSENWSMANFTCNNLMPSQKYSV</sequence>
<evidence type="ECO:0000256" key="3">
    <source>
        <dbReference type="SAM" id="Phobius"/>
    </source>
</evidence>
<keyword evidence="1" id="KW-0175">Coiled coil</keyword>
<dbReference type="EMBL" id="CAKOGP040000435">
    <property type="protein sequence ID" value="CAJ1935002.1"/>
    <property type="molecule type" value="Genomic_DNA"/>
</dbReference>
<gene>
    <name evidence="4" type="ORF">CYCCA115_LOCUS4339</name>
</gene>
<evidence type="ECO:0000313" key="4">
    <source>
        <dbReference type="EMBL" id="CAJ1935002.1"/>
    </source>
</evidence>
<organism evidence="4 5">
    <name type="scientific">Cylindrotheca closterium</name>
    <dbReference type="NCBI Taxonomy" id="2856"/>
    <lineage>
        <taxon>Eukaryota</taxon>
        <taxon>Sar</taxon>
        <taxon>Stramenopiles</taxon>
        <taxon>Ochrophyta</taxon>
        <taxon>Bacillariophyta</taxon>
        <taxon>Bacillariophyceae</taxon>
        <taxon>Bacillariophycidae</taxon>
        <taxon>Bacillariales</taxon>
        <taxon>Bacillariaceae</taxon>
        <taxon>Cylindrotheca</taxon>
    </lineage>
</organism>
<evidence type="ECO:0000256" key="2">
    <source>
        <dbReference type="SAM" id="MobiDB-lite"/>
    </source>
</evidence>
<keyword evidence="3" id="KW-1133">Transmembrane helix</keyword>
<keyword evidence="3" id="KW-0472">Membrane</keyword>
<name>A0AAD2CIK5_9STRA</name>
<dbReference type="AlphaFoldDB" id="A0AAD2CIK5"/>
<reference evidence="4" key="1">
    <citation type="submission" date="2023-08" db="EMBL/GenBank/DDBJ databases">
        <authorList>
            <person name="Audoor S."/>
            <person name="Bilcke G."/>
        </authorList>
    </citation>
    <scope>NUCLEOTIDE SEQUENCE</scope>
</reference>
<feature type="transmembrane region" description="Helical" evidence="3">
    <location>
        <begin position="86"/>
        <end position="105"/>
    </location>
</feature>
<evidence type="ECO:0000256" key="1">
    <source>
        <dbReference type="SAM" id="Coils"/>
    </source>
</evidence>
<evidence type="ECO:0000313" key="5">
    <source>
        <dbReference type="Proteomes" id="UP001295423"/>
    </source>
</evidence>
<feature type="coiled-coil region" evidence="1">
    <location>
        <begin position="133"/>
        <end position="300"/>
    </location>
</feature>
<feature type="region of interest" description="Disordered" evidence="2">
    <location>
        <begin position="1"/>
        <end position="75"/>
    </location>
</feature>
<dbReference type="Proteomes" id="UP001295423">
    <property type="component" value="Unassembled WGS sequence"/>
</dbReference>
<accession>A0AAD2CIK5</accession>
<feature type="compositionally biased region" description="Polar residues" evidence="2">
    <location>
        <begin position="1"/>
        <end position="18"/>
    </location>
</feature>
<dbReference type="Gene3D" id="1.10.287.1490">
    <property type="match status" value="1"/>
</dbReference>
<keyword evidence="5" id="KW-1185">Reference proteome</keyword>
<feature type="compositionally biased region" description="Low complexity" evidence="2">
    <location>
        <begin position="61"/>
        <end position="75"/>
    </location>
</feature>
<protein>
    <submittedName>
        <fullName evidence="4">Uncharacterized protein</fullName>
    </submittedName>
</protein>
<dbReference type="SUPFAM" id="SSF58104">
    <property type="entry name" value="Methyl-accepting chemotaxis protein (MCP) signaling domain"/>
    <property type="match status" value="1"/>
</dbReference>
<keyword evidence="3" id="KW-0812">Transmembrane</keyword>
<comment type="caution">
    <text evidence="4">The sequence shown here is derived from an EMBL/GenBank/DDBJ whole genome shotgun (WGS) entry which is preliminary data.</text>
</comment>
<proteinExistence type="predicted"/>